<protein>
    <submittedName>
        <fullName evidence="2">DUF2268 domain-containing protein</fullName>
    </submittedName>
</protein>
<dbReference type="Pfam" id="PF10026">
    <property type="entry name" value="DUF2268"/>
    <property type="match status" value="1"/>
</dbReference>
<dbReference type="EMBL" id="WBOS01000002">
    <property type="protein sequence ID" value="KAB2337712.1"/>
    <property type="molecule type" value="Genomic_DNA"/>
</dbReference>
<comment type="caution">
    <text evidence="2">The sequence shown here is derived from an EMBL/GenBank/DDBJ whole genome shotgun (WGS) entry which is preliminary data.</text>
</comment>
<dbReference type="Proteomes" id="UP000481030">
    <property type="component" value="Unassembled WGS sequence"/>
</dbReference>
<sequence length="216" mass="25715">MYKPNRKSFENFKQIKTKNYWEKTERIFQKYKKAWKGPDIPIYIFPIAAVNSIFQRRNFKKSGVAFKDKLFLFISPFEDEKELEALFVHEYHHTCRIHRQNKQLSEATLLDSMILEGLAEHTVADCCGKKYLADWCEYYSKKEILFFWEKFLKQKGSTKKLDKLHDEILYGNGRFPKMVGYAAGFVIVSIYRDEKDYSLKDSFDLPSERFISSDFA</sequence>
<feature type="domain" description="DUF2268" evidence="1">
    <location>
        <begin position="21"/>
        <end position="211"/>
    </location>
</feature>
<dbReference type="OrthoDB" id="2449457at2"/>
<reference evidence="2 3" key="1">
    <citation type="journal article" date="2016" name="Antonie Van Leeuwenhoek">
        <title>Bacillus depressus sp. nov., isolated from soil of a sunflower field.</title>
        <authorList>
            <person name="Wei X."/>
            <person name="Xin D."/>
            <person name="Xin Y."/>
            <person name="Zhang H."/>
            <person name="Wang T."/>
            <person name="Zhang J."/>
        </authorList>
    </citation>
    <scope>NUCLEOTIDE SEQUENCE [LARGE SCALE GENOMIC DNA]</scope>
    <source>
        <strain evidence="2 3">BZ1</strain>
    </source>
</reference>
<evidence type="ECO:0000313" key="3">
    <source>
        <dbReference type="Proteomes" id="UP000481030"/>
    </source>
</evidence>
<evidence type="ECO:0000313" key="2">
    <source>
        <dbReference type="EMBL" id="KAB2337712.1"/>
    </source>
</evidence>
<name>A0A6L3V8D7_9BACI</name>
<dbReference type="AlphaFoldDB" id="A0A6L3V8D7"/>
<organism evidence="2 3">
    <name type="scientific">Cytobacillus depressus</name>
    <dbReference type="NCBI Taxonomy" id="1602942"/>
    <lineage>
        <taxon>Bacteria</taxon>
        <taxon>Bacillati</taxon>
        <taxon>Bacillota</taxon>
        <taxon>Bacilli</taxon>
        <taxon>Bacillales</taxon>
        <taxon>Bacillaceae</taxon>
        <taxon>Cytobacillus</taxon>
    </lineage>
</organism>
<accession>A0A6L3V8D7</accession>
<proteinExistence type="predicted"/>
<gene>
    <name evidence="2" type="ORF">F7731_06185</name>
</gene>
<evidence type="ECO:0000259" key="1">
    <source>
        <dbReference type="Pfam" id="PF10026"/>
    </source>
</evidence>
<keyword evidence="3" id="KW-1185">Reference proteome</keyword>
<dbReference type="InterPro" id="IPR018728">
    <property type="entry name" value="DUF2268"/>
</dbReference>